<evidence type="ECO:0000313" key="1">
    <source>
        <dbReference type="EMBL" id="RDV15139.1"/>
    </source>
</evidence>
<name>A0A3D8LCH4_9BACT</name>
<protein>
    <submittedName>
        <fullName evidence="1">Uncharacterized protein</fullName>
    </submittedName>
</protein>
<organism evidence="1 2">
    <name type="scientific">Pontibacter diazotrophicus</name>
    <dbReference type="NCBI Taxonomy" id="1400979"/>
    <lineage>
        <taxon>Bacteria</taxon>
        <taxon>Pseudomonadati</taxon>
        <taxon>Bacteroidota</taxon>
        <taxon>Cytophagia</taxon>
        <taxon>Cytophagales</taxon>
        <taxon>Hymenobacteraceae</taxon>
        <taxon>Pontibacter</taxon>
    </lineage>
</organism>
<evidence type="ECO:0000313" key="2">
    <source>
        <dbReference type="Proteomes" id="UP000256708"/>
    </source>
</evidence>
<proteinExistence type="predicted"/>
<sequence length="62" mass="7205">MKLPKEQELKVDLGPLQYKSILHGPLMDANDNARHGVQQQMHQLNGRHMFMNNIRLFGVPIR</sequence>
<gene>
    <name evidence="1" type="ORF">DXT99_10725</name>
</gene>
<dbReference type="AlphaFoldDB" id="A0A3D8LCH4"/>
<keyword evidence="2" id="KW-1185">Reference proteome</keyword>
<reference evidence="2" key="1">
    <citation type="submission" date="2018-08" db="EMBL/GenBank/DDBJ databases">
        <authorList>
            <person name="Liu Z.-W."/>
            <person name="Du Z.-J."/>
        </authorList>
    </citation>
    <scope>NUCLEOTIDE SEQUENCE [LARGE SCALE GENOMIC DNA]</scope>
    <source>
        <strain evidence="2">H4X</strain>
    </source>
</reference>
<comment type="caution">
    <text evidence="1">The sequence shown here is derived from an EMBL/GenBank/DDBJ whole genome shotgun (WGS) entry which is preliminary data.</text>
</comment>
<accession>A0A3D8LCH4</accession>
<dbReference type="RefSeq" id="WP_115565553.1">
    <property type="nucleotide sequence ID" value="NZ_QRGR01000010.1"/>
</dbReference>
<dbReference type="Proteomes" id="UP000256708">
    <property type="component" value="Unassembled WGS sequence"/>
</dbReference>
<dbReference type="EMBL" id="QRGR01000010">
    <property type="protein sequence ID" value="RDV15139.1"/>
    <property type="molecule type" value="Genomic_DNA"/>
</dbReference>